<evidence type="ECO:0000256" key="1">
    <source>
        <dbReference type="SAM" id="MobiDB-lite"/>
    </source>
</evidence>
<feature type="compositionally biased region" description="Basic and acidic residues" evidence="1">
    <location>
        <begin position="14"/>
        <end position="25"/>
    </location>
</feature>
<dbReference type="Proteomes" id="UP001066276">
    <property type="component" value="Chromosome 7"/>
</dbReference>
<sequence length="226" mass="25609">YRGECAPGASGITRCRDNDVTKQEDAPGAPSGGGGRRVVTDFWDAKREEDTERREERREERTEWREEWTEGRKERREERGEEEERREERTQSSENSRERSGQRGERSGERRGGNRAERRAVRGPRRGEDRAARGARRGGGGGMRGREGKGRKNPELYTPTAQQCSWRNMTAQGTSGFWAGLSYWGKLERGSKQQKGLTPIKKIKALSQAPMHVLGTNKCTILMASV</sequence>
<dbReference type="AlphaFoldDB" id="A0AAV7PMP2"/>
<proteinExistence type="predicted"/>
<reference evidence="2" key="1">
    <citation type="journal article" date="2022" name="bioRxiv">
        <title>Sequencing and chromosome-scale assembly of the giantPleurodeles waltlgenome.</title>
        <authorList>
            <person name="Brown T."/>
            <person name="Elewa A."/>
            <person name="Iarovenko S."/>
            <person name="Subramanian E."/>
            <person name="Araus A.J."/>
            <person name="Petzold A."/>
            <person name="Susuki M."/>
            <person name="Suzuki K.-i.T."/>
            <person name="Hayashi T."/>
            <person name="Toyoda A."/>
            <person name="Oliveira C."/>
            <person name="Osipova E."/>
            <person name="Leigh N.D."/>
            <person name="Simon A."/>
            <person name="Yun M.H."/>
        </authorList>
    </citation>
    <scope>NUCLEOTIDE SEQUENCE</scope>
    <source>
        <strain evidence="2">20211129_DDA</strain>
        <tissue evidence="2">Liver</tissue>
    </source>
</reference>
<evidence type="ECO:0000313" key="3">
    <source>
        <dbReference type="Proteomes" id="UP001066276"/>
    </source>
</evidence>
<protein>
    <recommendedName>
        <fullName evidence="4">Octapeptide-repeat protein T2</fullName>
    </recommendedName>
</protein>
<name>A0AAV7PMP2_PLEWA</name>
<organism evidence="2 3">
    <name type="scientific">Pleurodeles waltl</name>
    <name type="common">Iberian ribbed newt</name>
    <dbReference type="NCBI Taxonomy" id="8319"/>
    <lineage>
        <taxon>Eukaryota</taxon>
        <taxon>Metazoa</taxon>
        <taxon>Chordata</taxon>
        <taxon>Craniata</taxon>
        <taxon>Vertebrata</taxon>
        <taxon>Euteleostomi</taxon>
        <taxon>Amphibia</taxon>
        <taxon>Batrachia</taxon>
        <taxon>Caudata</taxon>
        <taxon>Salamandroidea</taxon>
        <taxon>Salamandridae</taxon>
        <taxon>Pleurodelinae</taxon>
        <taxon>Pleurodeles</taxon>
    </lineage>
</organism>
<gene>
    <name evidence="2" type="ORF">NDU88_006885</name>
</gene>
<feature type="region of interest" description="Disordered" evidence="1">
    <location>
        <begin position="1"/>
        <end position="162"/>
    </location>
</feature>
<accession>A0AAV7PMP2</accession>
<dbReference type="EMBL" id="JANPWB010000011">
    <property type="protein sequence ID" value="KAJ1128507.1"/>
    <property type="molecule type" value="Genomic_DNA"/>
</dbReference>
<feature type="compositionally biased region" description="Basic and acidic residues" evidence="1">
    <location>
        <begin position="43"/>
        <end position="132"/>
    </location>
</feature>
<evidence type="ECO:0008006" key="4">
    <source>
        <dbReference type="Google" id="ProtNLM"/>
    </source>
</evidence>
<feature type="compositionally biased region" description="Basic and acidic residues" evidence="1">
    <location>
        <begin position="144"/>
        <end position="154"/>
    </location>
</feature>
<feature type="non-terminal residue" evidence="2">
    <location>
        <position position="1"/>
    </location>
</feature>
<comment type="caution">
    <text evidence="2">The sequence shown here is derived from an EMBL/GenBank/DDBJ whole genome shotgun (WGS) entry which is preliminary data.</text>
</comment>
<keyword evidence="3" id="KW-1185">Reference proteome</keyword>
<evidence type="ECO:0000313" key="2">
    <source>
        <dbReference type="EMBL" id="KAJ1128507.1"/>
    </source>
</evidence>